<keyword evidence="10" id="KW-1185">Reference proteome</keyword>
<dbReference type="Pfam" id="PF00528">
    <property type="entry name" value="BPD_transp_1"/>
    <property type="match status" value="1"/>
</dbReference>
<evidence type="ECO:0000256" key="1">
    <source>
        <dbReference type="ARBA" id="ARBA00004651"/>
    </source>
</evidence>
<feature type="transmembrane region" description="Helical" evidence="7">
    <location>
        <begin position="270"/>
        <end position="291"/>
    </location>
</feature>
<evidence type="ECO:0000313" key="10">
    <source>
        <dbReference type="Proteomes" id="UP000644699"/>
    </source>
</evidence>
<proteinExistence type="inferred from homology"/>
<feature type="transmembrane region" description="Helical" evidence="7">
    <location>
        <begin position="116"/>
        <end position="143"/>
    </location>
</feature>
<evidence type="ECO:0000256" key="2">
    <source>
        <dbReference type="ARBA" id="ARBA00022448"/>
    </source>
</evidence>
<dbReference type="InterPro" id="IPR000515">
    <property type="entry name" value="MetI-like"/>
</dbReference>
<organism evidence="9 10">
    <name type="scientific">Aureimonas endophytica</name>
    <dbReference type="NCBI Taxonomy" id="2027858"/>
    <lineage>
        <taxon>Bacteria</taxon>
        <taxon>Pseudomonadati</taxon>
        <taxon>Pseudomonadota</taxon>
        <taxon>Alphaproteobacteria</taxon>
        <taxon>Hyphomicrobiales</taxon>
        <taxon>Aurantimonadaceae</taxon>
        <taxon>Aureimonas</taxon>
    </lineage>
</organism>
<dbReference type="EMBL" id="BMIQ01000003">
    <property type="protein sequence ID" value="GGE04914.1"/>
    <property type="molecule type" value="Genomic_DNA"/>
</dbReference>
<feature type="transmembrane region" description="Helical" evidence="7">
    <location>
        <begin position="27"/>
        <end position="46"/>
    </location>
</feature>
<keyword evidence="6 7" id="KW-0472">Membrane</keyword>
<keyword evidence="3" id="KW-1003">Cell membrane</keyword>
<dbReference type="PROSITE" id="PS50928">
    <property type="entry name" value="ABC_TM1"/>
    <property type="match status" value="1"/>
</dbReference>
<feature type="domain" description="ABC transmembrane type-1" evidence="8">
    <location>
        <begin position="79"/>
        <end position="291"/>
    </location>
</feature>
<evidence type="ECO:0000259" key="8">
    <source>
        <dbReference type="PROSITE" id="PS50928"/>
    </source>
</evidence>
<evidence type="ECO:0000313" key="9">
    <source>
        <dbReference type="EMBL" id="GGE04914.1"/>
    </source>
</evidence>
<feature type="transmembrane region" description="Helical" evidence="7">
    <location>
        <begin position="207"/>
        <end position="232"/>
    </location>
</feature>
<protein>
    <submittedName>
        <fullName evidence="9">ABC transporter permease</fullName>
    </submittedName>
</protein>
<dbReference type="GO" id="GO:0055085">
    <property type="term" value="P:transmembrane transport"/>
    <property type="evidence" value="ECO:0007669"/>
    <property type="project" value="InterPro"/>
</dbReference>
<evidence type="ECO:0000256" key="7">
    <source>
        <dbReference type="RuleBase" id="RU363032"/>
    </source>
</evidence>
<evidence type="ECO:0000256" key="5">
    <source>
        <dbReference type="ARBA" id="ARBA00022989"/>
    </source>
</evidence>
<name>A0A916ZNH9_9HYPH</name>
<dbReference type="SUPFAM" id="SSF161098">
    <property type="entry name" value="MetI-like"/>
    <property type="match status" value="1"/>
</dbReference>
<dbReference type="CDD" id="cd06261">
    <property type="entry name" value="TM_PBP2"/>
    <property type="match status" value="1"/>
</dbReference>
<dbReference type="GO" id="GO:0005886">
    <property type="term" value="C:plasma membrane"/>
    <property type="evidence" value="ECO:0007669"/>
    <property type="project" value="UniProtKB-SubCell"/>
</dbReference>
<dbReference type="Proteomes" id="UP000644699">
    <property type="component" value="Unassembled WGS sequence"/>
</dbReference>
<comment type="caution">
    <text evidence="9">The sequence shown here is derived from an EMBL/GenBank/DDBJ whole genome shotgun (WGS) entry which is preliminary data.</text>
</comment>
<dbReference type="PANTHER" id="PTHR30183:SF3">
    <property type="entry name" value="MOLYBDENUM TRANSPORT SYSTEM PERMEASE PROTEIN MODB"/>
    <property type="match status" value="1"/>
</dbReference>
<dbReference type="InterPro" id="IPR035906">
    <property type="entry name" value="MetI-like_sf"/>
</dbReference>
<accession>A0A916ZNH9</accession>
<reference evidence="9" key="1">
    <citation type="journal article" date="2014" name="Int. J. Syst. Evol. Microbiol.">
        <title>Complete genome sequence of Corynebacterium casei LMG S-19264T (=DSM 44701T), isolated from a smear-ripened cheese.</title>
        <authorList>
            <consortium name="US DOE Joint Genome Institute (JGI-PGF)"/>
            <person name="Walter F."/>
            <person name="Albersmeier A."/>
            <person name="Kalinowski J."/>
            <person name="Ruckert C."/>
        </authorList>
    </citation>
    <scope>NUCLEOTIDE SEQUENCE</scope>
    <source>
        <strain evidence="9">CGMCC 1.15367</strain>
    </source>
</reference>
<sequence length="300" mass="32216">MGAGNPTPAPSAGAARPSRLARLLGDWLPALPLILVAGALLLTPCLVMLRASFATATGSGFTLANWIGVFGSRSAQTAIGDSLLLAFAVATIALVVGAPLAWVLSRMARGSRSLYLGLLNVAANFSGIGIGFAFVAALGTYGMVTLMLRSTGLDLAPPPANSFWGLVIAYEYTNVPMFVLFSLPAMSLLREEWWEAAKCCSASRAQFWWHIGWPVLRPFLLASWLLIFTWSVGMYGTPVALMGESPNAYPLITIDMSRTLQGSLFGSQRMPVMAVILMVFAIVSLLLFRLLTRRGLKWLT</sequence>
<dbReference type="Gene3D" id="1.10.3720.10">
    <property type="entry name" value="MetI-like"/>
    <property type="match status" value="1"/>
</dbReference>
<dbReference type="RefSeq" id="WP_188908871.1">
    <property type="nucleotide sequence ID" value="NZ_BMIQ01000003.1"/>
</dbReference>
<feature type="transmembrane region" description="Helical" evidence="7">
    <location>
        <begin position="163"/>
        <end position="186"/>
    </location>
</feature>
<dbReference type="AlphaFoldDB" id="A0A916ZNH9"/>
<evidence type="ECO:0000256" key="3">
    <source>
        <dbReference type="ARBA" id="ARBA00022475"/>
    </source>
</evidence>
<comment type="subcellular location">
    <subcellularLocation>
        <location evidence="1 7">Cell membrane</location>
        <topology evidence="1 7">Multi-pass membrane protein</topology>
    </subcellularLocation>
</comment>
<reference evidence="9" key="2">
    <citation type="submission" date="2020-09" db="EMBL/GenBank/DDBJ databases">
        <authorList>
            <person name="Sun Q."/>
            <person name="Zhou Y."/>
        </authorList>
    </citation>
    <scope>NUCLEOTIDE SEQUENCE</scope>
    <source>
        <strain evidence="9">CGMCC 1.15367</strain>
    </source>
</reference>
<keyword evidence="5 7" id="KW-1133">Transmembrane helix</keyword>
<evidence type="ECO:0000256" key="6">
    <source>
        <dbReference type="ARBA" id="ARBA00023136"/>
    </source>
</evidence>
<comment type="similarity">
    <text evidence="7">Belongs to the binding-protein-dependent transport system permease family.</text>
</comment>
<evidence type="ECO:0000256" key="4">
    <source>
        <dbReference type="ARBA" id="ARBA00022692"/>
    </source>
</evidence>
<gene>
    <name evidence="9" type="ORF">GCM10011390_24940</name>
</gene>
<keyword evidence="2 7" id="KW-0813">Transport</keyword>
<keyword evidence="4 7" id="KW-0812">Transmembrane</keyword>
<dbReference type="PANTHER" id="PTHR30183">
    <property type="entry name" value="MOLYBDENUM TRANSPORT SYSTEM PERMEASE PROTEIN MODB"/>
    <property type="match status" value="1"/>
</dbReference>
<feature type="transmembrane region" description="Helical" evidence="7">
    <location>
        <begin position="53"/>
        <end position="71"/>
    </location>
</feature>
<feature type="transmembrane region" description="Helical" evidence="7">
    <location>
        <begin position="83"/>
        <end position="104"/>
    </location>
</feature>